<dbReference type="PANTHER" id="PTHR38681:SF1">
    <property type="entry name" value="RETROVIRUS-RELATED POL POLYPROTEIN FROM TRANSPOSON 412-LIKE PROTEIN"/>
    <property type="match status" value="1"/>
</dbReference>
<evidence type="ECO:0000313" key="1">
    <source>
        <dbReference type="EMBL" id="KFD63903.1"/>
    </source>
</evidence>
<sequence length="182" mass="20392">MVERLHRQLQGALAAHAVVSRSWIDAFSLVLLGLRCTVKQDLRHAPAELVYGTPLRPCVVFFGRTTTFVPLEFSDELRPFFSSVCPTQTRKLSRSAHAWFVPNAFDTCTHVFLRNDANRPPLSPTYDGPYLVTVHTSKRVTILCHDRLRTVSIDGVKPAFGDHDHNVTGSCVTFDTAIEFVP</sequence>
<dbReference type="PANTHER" id="PTHR38681">
    <property type="entry name" value="RETROVIRUS-RELATED POL POLYPROTEIN FROM TRANSPOSON 412-LIKE PROTEIN-RELATED"/>
    <property type="match status" value="1"/>
</dbReference>
<protein>
    <submittedName>
        <fullName evidence="1">Uncharacterized protein</fullName>
    </submittedName>
</protein>
<accession>A0A085N357</accession>
<name>A0A085N357_9BILA</name>
<proteinExistence type="predicted"/>
<dbReference type="AlphaFoldDB" id="A0A085N357"/>
<organism evidence="1">
    <name type="scientific">Trichuris suis</name>
    <name type="common">pig whipworm</name>
    <dbReference type="NCBI Taxonomy" id="68888"/>
    <lineage>
        <taxon>Eukaryota</taxon>
        <taxon>Metazoa</taxon>
        <taxon>Ecdysozoa</taxon>
        <taxon>Nematoda</taxon>
        <taxon>Enoplea</taxon>
        <taxon>Dorylaimia</taxon>
        <taxon>Trichinellida</taxon>
        <taxon>Trichuridae</taxon>
        <taxon>Trichuris</taxon>
    </lineage>
</organism>
<reference evidence="1" key="1">
    <citation type="journal article" date="2014" name="Nat. Genet.">
        <title>Genome and transcriptome of the porcine whipworm Trichuris suis.</title>
        <authorList>
            <person name="Jex A.R."/>
            <person name="Nejsum P."/>
            <person name="Schwarz E.M."/>
            <person name="Hu L."/>
            <person name="Young N.D."/>
            <person name="Hall R.S."/>
            <person name="Korhonen P.K."/>
            <person name="Liao S."/>
            <person name="Thamsborg S."/>
            <person name="Xia J."/>
            <person name="Xu P."/>
            <person name="Wang S."/>
            <person name="Scheerlinck J.P."/>
            <person name="Hofmann A."/>
            <person name="Sternberg P.W."/>
            <person name="Wang J."/>
            <person name="Gasser R.B."/>
        </authorList>
    </citation>
    <scope>NUCLEOTIDE SEQUENCE [LARGE SCALE GENOMIC DNA]</scope>
    <source>
        <strain evidence="1">DCEP-RM93F</strain>
    </source>
</reference>
<dbReference type="Proteomes" id="UP000030758">
    <property type="component" value="Unassembled WGS sequence"/>
</dbReference>
<dbReference type="EMBL" id="KL367564">
    <property type="protein sequence ID" value="KFD63903.1"/>
    <property type="molecule type" value="Genomic_DNA"/>
</dbReference>
<gene>
    <name evidence="1" type="ORF">M514_23894</name>
</gene>